<protein>
    <recommendedName>
        <fullName evidence="3">Knr4/Smi1-like domain-containing protein</fullName>
    </recommendedName>
</protein>
<evidence type="ECO:0000313" key="2">
    <source>
        <dbReference type="Proteomes" id="UP001499854"/>
    </source>
</evidence>
<dbReference type="RefSeq" id="WP_344659536.1">
    <property type="nucleotide sequence ID" value="NZ_BAAAQM010000030.1"/>
</dbReference>
<evidence type="ECO:0008006" key="3">
    <source>
        <dbReference type="Google" id="ProtNLM"/>
    </source>
</evidence>
<sequence length="228" mass="25125">MSFDLAVWRPSSDQLTAEEASQFYSDLCSRPFQSFVPGQEMQAFVDAVVERYSALRGTADLPWAAEPDIADDCAIMPIQSALADDVFPIVRDLSRERGLVCFNPQGPAVYQSMNGSSSGESLTLELSDGRVIDGPGDVLVGESIRGLSESNWFVVLERRKNFYVQAGYGDQAGAPRGHYVIEYRDGSPDKHWRAFSSSVDELESAFLEYLQGGMGWTAGFRWKPVSLG</sequence>
<name>A0ABP5DLL4_9ACTN</name>
<gene>
    <name evidence="1" type="ORF">GCM10009838_49950</name>
</gene>
<keyword evidence="2" id="KW-1185">Reference proteome</keyword>
<comment type="caution">
    <text evidence="1">The sequence shown here is derived from an EMBL/GenBank/DDBJ whole genome shotgun (WGS) entry which is preliminary data.</text>
</comment>
<reference evidence="2" key="1">
    <citation type="journal article" date="2019" name="Int. J. Syst. Evol. Microbiol.">
        <title>The Global Catalogue of Microorganisms (GCM) 10K type strain sequencing project: providing services to taxonomists for standard genome sequencing and annotation.</title>
        <authorList>
            <consortium name="The Broad Institute Genomics Platform"/>
            <consortium name="The Broad Institute Genome Sequencing Center for Infectious Disease"/>
            <person name="Wu L."/>
            <person name="Ma J."/>
        </authorList>
    </citation>
    <scope>NUCLEOTIDE SEQUENCE [LARGE SCALE GENOMIC DNA]</scope>
    <source>
        <strain evidence="2">JCM 16013</strain>
    </source>
</reference>
<proteinExistence type="predicted"/>
<organism evidence="1 2">
    <name type="scientific">Catenulispora subtropica</name>
    <dbReference type="NCBI Taxonomy" id="450798"/>
    <lineage>
        <taxon>Bacteria</taxon>
        <taxon>Bacillati</taxon>
        <taxon>Actinomycetota</taxon>
        <taxon>Actinomycetes</taxon>
        <taxon>Catenulisporales</taxon>
        <taxon>Catenulisporaceae</taxon>
        <taxon>Catenulispora</taxon>
    </lineage>
</organism>
<accession>A0ABP5DLL4</accession>
<dbReference type="Proteomes" id="UP001499854">
    <property type="component" value="Unassembled WGS sequence"/>
</dbReference>
<evidence type="ECO:0000313" key="1">
    <source>
        <dbReference type="EMBL" id="GAA1982502.1"/>
    </source>
</evidence>
<dbReference type="EMBL" id="BAAAQM010000030">
    <property type="protein sequence ID" value="GAA1982502.1"/>
    <property type="molecule type" value="Genomic_DNA"/>
</dbReference>